<dbReference type="EMBL" id="PKHE01000008">
    <property type="protein sequence ID" value="PKY89127.1"/>
    <property type="molecule type" value="Genomic_DNA"/>
</dbReference>
<accession>A0A2I1K0J7</accession>
<evidence type="ECO:0000313" key="2">
    <source>
        <dbReference type="EMBL" id="PKY89127.1"/>
    </source>
</evidence>
<comment type="caution">
    <text evidence="2">The sequence shown here is derived from an EMBL/GenBank/DDBJ whole genome shotgun (WGS) entry which is preliminary data.</text>
</comment>
<dbReference type="AlphaFoldDB" id="A0A2I1K0J7"/>
<evidence type="ECO:0000313" key="3">
    <source>
        <dbReference type="Proteomes" id="UP000234384"/>
    </source>
</evidence>
<sequence>MTFYQFMMKFVDPEANDPISRLANQMHEDIDFPKQSQDFHEISDYIEGSLAYTRLVAIFDQAWLNYQNHI</sequence>
<reference evidence="2 3" key="1">
    <citation type="submission" date="2017-12" db="EMBL/GenBank/DDBJ databases">
        <title>Phylogenetic diversity of female urinary microbiome.</title>
        <authorList>
            <person name="Thomas-White K."/>
            <person name="Wolfe A.J."/>
        </authorList>
    </citation>
    <scope>NUCLEOTIDE SEQUENCE [LARGE SCALE GENOMIC DNA]</scope>
    <source>
        <strain evidence="2 3">UMB0898</strain>
    </source>
</reference>
<dbReference type="InterPro" id="IPR023089">
    <property type="entry name" value="YozE_SAM-like"/>
</dbReference>
<proteinExistence type="predicted"/>
<feature type="domain" description="YozE SAM-like" evidence="1">
    <location>
        <begin position="2"/>
        <end position="68"/>
    </location>
</feature>
<name>A0A2I1K0J7_9LACT</name>
<dbReference type="Gene3D" id="1.10.150.260">
    <property type="entry name" value="YozE SAM-like"/>
    <property type="match status" value="1"/>
</dbReference>
<dbReference type="RefSeq" id="WP_006701207.1">
    <property type="nucleotide sequence ID" value="NZ_PKHE01000008.1"/>
</dbReference>
<dbReference type="NCBIfam" id="NF010193">
    <property type="entry name" value="PRK13672.1"/>
    <property type="match status" value="1"/>
</dbReference>
<dbReference type="Proteomes" id="UP000234384">
    <property type="component" value="Unassembled WGS sequence"/>
</dbReference>
<organism evidence="2 3">
    <name type="scientific">Falseniella ignava</name>
    <dbReference type="NCBI Taxonomy" id="137730"/>
    <lineage>
        <taxon>Bacteria</taxon>
        <taxon>Bacillati</taxon>
        <taxon>Bacillota</taxon>
        <taxon>Bacilli</taxon>
        <taxon>Lactobacillales</taxon>
        <taxon>Aerococcaceae</taxon>
        <taxon>Falseniella</taxon>
    </lineage>
</organism>
<gene>
    <name evidence="2" type="ORF">CYJ57_04090</name>
</gene>
<dbReference type="OrthoDB" id="2242851at2"/>
<dbReference type="SUPFAM" id="SSF140652">
    <property type="entry name" value="YozE-like"/>
    <property type="match status" value="1"/>
</dbReference>
<protein>
    <recommendedName>
        <fullName evidence="1">YozE SAM-like domain-containing protein</fullName>
    </recommendedName>
</protein>
<dbReference type="InterPro" id="IPR036806">
    <property type="entry name" value="YozE_SAM-like_sf"/>
</dbReference>
<dbReference type="Pfam" id="PF06855">
    <property type="entry name" value="YozE_SAM_like"/>
    <property type="match status" value="1"/>
</dbReference>
<evidence type="ECO:0000259" key="1">
    <source>
        <dbReference type="Pfam" id="PF06855"/>
    </source>
</evidence>